<dbReference type="AlphaFoldDB" id="T1HC53"/>
<feature type="domain" description="Rab3GAP regulatory subunit C-terminal" evidence="6">
    <location>
        <begin position="825"/>
        <end position="1071"/>
    </location>
</feature>
<evidence type="ECO:0000256" key="2">
    <source>
        <dbReference type="ARBA" id="ARBA00008153"/>
    </source>
</evidence>
<dbReference type="InterPro" id="IPR029257">
    <property type="entry name" value="RAB3GAP2_C"/>
</dbReference>
<dbReference type="PANTHER" id="PTHR12472">
    <property type="entry name" value="RAB3-GAP REGULATORY DOMAIN"/>
    <property type="match status" value="1"/>
</dbReference>
<protein>
    <recommendedName>
        <fullName evidence="9">Rab3-GAP regulatory subunit N-terminal domain-containing protein</fullName>
    </recommendedName>
</protein>
<organism evidence="7 8">
    <name type="scientific">Rhodnius prolixus</name>
    <name type="common">Triatomid bug</name>
    <dbReference type="NCBI Taxonomy" id="13249"/>
    <lineage>
        <taxon>Eukaryota</taxon>
        <taxon>Metazoa</taxon>
        <taxon>Ecdysozoa</taxon>
        <taxon>Arthropoda</taxon>
        <taxon>Hexapoda</taxon>
        <taxon>Insecta</taxon>
        <taxon>Pterygota</taxon>
        <taxon>Neoptera</taxon>
        <taxon>Paraneoptera</taxon>
        <taxon>Hemiptera</taxon>
        <taxon>Heteroptera</taxon>
        <taxon>Panheteroptera</taxon>
        <taxon>Cimicomorpha</taxon>
        <taxon>Reduviidae</taxon>
        <taxon>Triatominae</taxon>
        <taxon>Rhodnius</taxon>
    </lineage>
</organism>
<evidence type="ECO:0000313" key="8">
    <source>
        <dbReference type="Proteomes" id="UP000015103"/>
    </source>
</evidence>
<comment type="subcellular location">
    <subcellularLocation>
        <location evidence="1">Cytoplasm</location>
    </subcellularLocation>
</comment>
<reference evidence="7" key="1">
    <citation type="submission" date="2015-05" db="UniProtKB">
        <authorList>
            <consortium name="EnsemblMetazoa"/>
        </authorList>
    </citation>
    <scope>IDENTIFICATION</scope>
</reference>
<feature type="domain" description="Rab3-GAP regulatory subunit N-terminal" evidence="5">
    <location>
        <begin position="85"/>
        <end position="321"/>
    </location>
</feature>
<name>T1HC53_RHOPR</name>
<comment type="similarity">
    <text evidence="2">Belongs to the Rab3-GAP regulatory subunit family.</text>
</comment>
<evidence type="ECO:0000256" key="3">
    <source>
        <dbReference type="ARBA" id="ARBA00022468"/>
    </source>
</evidence>
<keyword evidence="8" id="KW-1185">Reference proteome</keyword>
<evidence type="ECO:0000256" key="1">
    <source>
        <dbReference type="ARBA" id="ARBA00004496"/>
    </source>
</evidence>
<sequence>MTSQFKSIGCIVDLEEIKKILFRRYVIEDFGGVRILAPIREPIPKENWLEECLLSLSPTSELLVLAKDKNFAILNEGANYFGESRETSLPLALSKWALPDQEVISDTVILGTWTSSPLTHLITASVRGGYIAFYRSSPPQVTTILATGVDPFVGYHSIVEGTAGTGLADVAWGLASKVKTAVGYALPTSWFSKWTPPSNVKENPPVEPPEMMTCRFGLWDTIRKGERIYISPQKNLSVVCDSLGRVMLIDNFSGTAVRMWKGYRDAECAFITVDEEKVPGVGRSALYLAIYAPKKGIVEVWALQQGPKVATLLASKFGRLLYIKHGIMGLNSTTSRNANFGQHSCVFINNLGIISEVYVPFHSIFNDRNDPKSRDLYILKQVRRALRFTNRIDDVVELCSQIISDEARLQALQLITTFEHVTAHLLQRVITNFYEKIEEERNDGNQTCLLVCKNLEKVMHFYTTTLQLQEAPPEYSTVVRTSYCEDEAGLSKLLRMNEDEVRQLISLAGQCPDNGHITSVKFALVDDGLALFLASLIHSITQPMPLVFSPDISVNHLAKIGEVLCQCVLYGSCTLEDWKEHAVESGIEPKSLFYAAICYWLKKPLGSNVTSELGLFTRLLIAITSIVYEFEDEWEAISRESCMWSQLSTQVEAVTLLQSTICFAPKQKYENLSVPCLDYVQQCITLSQVVSKGPGRVCECVSKWVSSWGLAPDWLLYEKEKTPSSATGSDFAEEEQLTPADEARPSNAGQEEALKKLTTLRQYFPSSLSSGPLLSYVVWEYIVAWNKEPDIDKLLSTALTFLRYIPFHSLRQGLCSIIWNSVTLSEENCENWSVERETLWTGADEMQPSLAEIALAQAAPNIDVLDIMCQAVRAMVFLAAFPSLKLHKPIKTLFDSFGEACLWSDIKSNPQLPNASPDKKLSDERTKYLMKVIAEAIEKFASGKDSDGVTMKETIGWISQCYSLANDWSLSADKLRIEQVLLLYDYNLDQYAQEIIGAVNDKESLGNQLLDIVGHRLKYILTNSPQNKIKETVANLSPSLKFWIEDQDVACEECDIKDIVQLANQVVNLLPETNVNYKFALLLAEAIAPLSLM</sequence>
<dbReference type="HOGENOM" id="CLU_006591_0_0_1"/>
<dbReference type="PANTHER" id="PTHR12472:SF0">
    <property type="entry name" value="RAB3 GTPASE-ACTIVATING PROTEIN NON-CATALYTIC SUBUNIT"/>
    <property type="match status" value="1"/>
</dbReference>
<dbReference type="eggNOG" id="KOG2727">
    <property type="taxonomic scope" value="Eukaryota"/>
</dbReference>
<evidence type="ECO:0000256" key="4">
    <source>
        <dbReference type="ARBA" id="ARBA00022490"/>
    </source>
</evidence>
<evidence type="ECO:0008006" key="9">
    <source>
        <dbReference type="Google" id="ProtNLM"/>
    </source>
</evidence>
<dbReference type="InterPro" id="IPR026059">
    <property type="entry name" value="Rab3GAP2"/>
</dbReference>
<dbReference type="EMBL" id="ACPB03013581">
    <property type="status" value="NOT_ANNOTATED_CDS"/>
    <property type="molecule type" value="Genomic_DNA"/>
</dbReference>
<dbReference type="STRING" id="13249.T1HC53"/>
<accession>T1HC53</accession>
<proteinExistence type="inferred from homology"/>
<dbReference type="Pfam" id="PF14656">
    <property type="entry name" value="RAB3GAP2_C"/>
    <property type="match status" value="2"/>
</dbReference>
<evidence type="ECO:0000259" key="5">
    <source>
        <dbReference type="Pfam" id="PF14655"/>
    </source>
</evidence>
<dbReference type="InParanoid" id="T1HC53"/>
<dbReference type="GO" id="GO:0005096">
    <property type="term" value="F:GTPase activator activity"/>
    <property type="evidence" value="ECO:0007669"/>
    <property type="project" value="UniProtKB-KW"/>
</dbReference>
<dbReference type="EnsemblMetazoa" id="RPRC001615-RA">
    <property type="protein sequence ID" value="RPRC001615-PA"/>
    <property type="gene ID" value="RPRC001615"/>
</dbReference>
<keyword evidence="4" id="KW-0963">Cytoplasm</keyword>
<dbReference type="VEuPathDB" id="VectorBase:RPRC001615"/>
<dbReference type="Proteomes" id="UP000015103">
    <property type="component" value="Unassembled WGS sequence"/>
</dbReference>
<evidence type="ECO:0000259" key="6">
    <source>
        <dbReference type="Pfam" id="PF14656"/>
    </source>
</evidence>
<dbReference type="Pfam" id="PF14655">
    <property type="entry name" value="RAB3GAP2_N"/>
    <property type="match status" value="1"/>
</dbReference>
<feature type="domain" description="Rab3GAP regulatory subunit C-terminal" evidence="6">
    <location>
        <begin position="628"/>
        <end position="821"/>
    </location>
</feature>
<dbReference type="GO" id="GO:0005737">
    <property type="term" value="C:cytoplasm"/>
    <property type="evidence" value="ECO:0007669"/>
    <property type="project" value="UniProtKB-SubCell"/>
</dbReference>
<evidence type="ECO:0000313" key="7">
    <source>
        <dbReference type="EnsemblMetazoa" id="RPRC001615-PA"/>
    </source>
</evidence>
<dbReference type="OMA" id="SWCGELE"/>
<keyword evidence="3" id="KW-0343">GTPase activation</keyword>
<dbReference type="FunCoup" id="T1HC53">
    <property type="interactions" value="1143"/>
</dbReference>
<dbReference type="InterPro" id="IPR032839">
    <property type="entry name" value="RAB3GAP_N"/>
</dbReference>